<feature type="domain" description="PAS" evidence="1">
    <location>
        <begin position="29"/>
        <end position="81"/>
    </location>
</feature>
<proteinExistence type="predicted"/>
<dbReference type="EMBL" id="CP053418">
    <property type="protein sequence ID" value="QJW84218.1"/>
    <property type="molecule type" value="Genomic_DNA"/>
</dbReference>
<dbReference type="Pfam" id="PF00989">
    <property type="entry name" value="PAS"/>
    <property type="match status" value="1"/>
</dbReference>
<sequence>MPYRTIDDRISGVVFTFIDITERKQAEETRLWLAAVMASTSDAIISFAPDQTILSWNSGAQKLYGYSAEDAIGQPMSMLAPTRVTDRWTSWPTCSPAAAARTTRRCAAARTAAK</sequence>
<dbReference type="NCBIfam" id="TIGR00229">
    <property type="entry name" value="sensory_box"/>
    <property type="match status" value="1"/>
</dbReference>
<protein>
    <submittedName>
        <fullName evidence="3">PAS domain S-box protein</fullName>
    </submittedName>
</protein>
<dbReference type="InterPro" id="IPR035965">
    <property type="entry name" value="PAS-like_dom_sf"/>
</dbReference>
<evidence type="ECO:0000313" key="3">
    <source>
        <dbReference type="EMBL" id="QJW84218.1"/>
    </source>
</evidence>
<dbReference type="PROSITE" id="PS50112">
    <property type="entry name" value="PAS"/>
    <property type="match status" value="1"/>
</dbReference>
<evidence type="ECO:0000313" key="4">
    <source>
        <dbReference type="Proteomes" id="UP000500826"/>
    </source>
</evidence>
<accession>A0ABX6P4C2</accession>
<dbReference type="InterPro" id="IPR000014">
    <property type="entry name" value="PAS"/>
</dbReference>
<keyword evidence="4" id="KW-1185">Reference proteome</keyword>
<gene>
    <name evidence="3" type="ORF">HK414_11355</name>
</gene>
<dbReference type="InterPro" id="IPR000700">
    <property type="entry name" value="PAS-assoc_C"/>
</dbReference>
<reference evidence="3 4" key="1">
    <citation type="submission" date="2020-05" db="EMBL/GenBank/DDBJ databases">
        <title>Ramlibacter rhizophilus sp. nov., isolated from rhizosphere soil of national flower Mugunghwa from South Korea.</title>
        <authorList>
            <person name="Zheng-Fei Y."/>
            <person name="Huan T."/>
        </authorList>
    </citation>
    <scope>NUCLEOTIDE SEQUENCE [LARGE SCALE GENOMIC DNA]</scope>
    <source>
        <strain evidence="3 4">H242</strain>
    </source>
</reference>
<dbReference type="Gene3D" id="3.30.450.20">
    <property type="entry name" value="PAS domain"/>
    <property type="match status" value="2"/>
</dbReference>
<dbReference type="PROSITE" id="PS50113">
    <property type="entry name" value="PAC"/>
    <property type="match status" value="1"/>
</dbReference>
<dbReference type="Proteomes" id="UP000500826">
    <property type="component" value="Chromosome"/>
</dbReference>
<evidence type="ECO:0000259" key="2">
    <source>
        <dbReference type="PROSITE" id="PS50113"/>
    </source>
</evidence>
<feature type="domain" description="PAC" evidence="2">
    <location>
        <begin position="1"/>
        <end position="32"/>
    </location>
</feature>
<name>A0ABX6P4C2_9BURK</name>
<dbReference type="CDD" id="cd00130">
    <property type="entry name" value="PAS"/>
    <property type="match status" value="1"/>
</dbReference>
<dbReference type="SUPFAM" id="SSF55785">
    <property type="entry name" value="PYP-like sensor domain (PAS domain)"/>
    <property type="match status" value="1"/>
</dbReference>
<dbReference type="InterPro" id="IPR013767">
    <property type="entry name" value="PAS_fold"/>
</dbReference>
<dbReference type="SMART" id="SM00091">
    <property type="entry name" value="PAS"/>
    <property type="match status" value="1"/>
</dbReference>
<organism evidence="3 4">
    <name type="scientific">Ramlibacter terrae</name>
    <dbReference type="NCBI Taxonomy" id="2732511"/>
    <lineage>
        <taxon>Bacteria</taxon>
        <taxon>Pseudomonadati</taxon>
        <taxon>Pseudomonadota</taxon>
        <taxon>Betaproteobacteria</taxon>
        <taxon>Burkholderiales</taxon>
        <taxon>Comamonadaceae</taxon>
        <taxon>Ramlibacter</taxon>
    </lineage>
</organism>
<evidence type="ECO:0000259" key="1">
    <source>
        <dbReference type="PROSITE" id="PS50112"/>
    </source>
</evidence>